<dbReference type="NCBIfam" id="NF001453">
    <property type="entry name" value="PRK00312.1"/>
    <property type="match status" value="1"/>
</dbReference>
<proteinExistence type="inferred from homology"/>
<dbReference type="NCBIfam" id="TIGR00080">
    <property type="entry name" value="pimt"/>
    <property type="match status" value="1"/>
</dbReference>
<evidence type="ECO:0000256" key="7">
    <source>
        <dbReference type="HAMAP-Rule" id="MF_00090"/>
    </source>
</evidence>
<dbReference type="PANTHER" id="PTHR11579:SF0">
    <property type="entry name" value="PROTEIN-L-ISOASPARTATE(D-ASPARTATE) O-METHYLTRANSFERASE"/>
    <property type="match status" value="1"/>
</dbReference>
<evidence type="ECO:0000256" key="5">
    <source>
        <dbReference type="ARBA" id="ARBA00022679"/>
    </source>
</evidence>
<keyword evidence="6 7" id="KW-0949">S-adenosyl-L-methionine</keyword>
<comment type="function">
    <text evidence="7">Catalyzes the methyl esterification of L-isoaspartyl residues in peptides and proteins that result from spontaneous decomposition of normal L-aspartyl and L-asparaginyl residues. It plays a role in the repair and/or degradation of damaged proteins.</text>
</comment>
<keyword evidence="3 7" id="KW-0963">Cytoplasm</keyword>
<dbReference type="Proteomes" id="UP000229498">
    <property type="component" value="Unassembled WGS sequence"/>
</dbReference>
<keyword evidence="4 7" id="KW-0489">Methyltransferase</keyword>
<accession>A0A2M9G2Y4</accession>
<dbReference type="InterPro" id="IPR000682">
    <property type="entry name" value="PCMT"/>
</dbReference>
<comment type="caution">
    <text evidence="8">The sequence shown here is derived from an EMBL/GenBank/DDBJ whole genome shotgun (WGS) entry which is preliminary data.</text>
</comment>
<comment type="similarity">
    <text evidence="2 7">Belongs to the methyltransferase superfamily. L-isoaspartyl/D-aspartyl protein methyltransferase family.</text>
</comment>
<dbReference type="OrthoDB" id="9810066at2"/>
<keyword evidence="9" id="KW-1185">Reference proteome</keyword>
<sequence length="215" mass="23699">MGDADRKIRLIMELRREGITDAAVLGAIEKVPREKFIDPALRHQAYDNMPLPIRQGQTISQPYVVAFMTEKLKLGHRMKVLEIGTGSGYQAAVLAQICRRVYTIERHRGLYLEARRVLEELGLHNVVTLHGDGMKGWPAQAPFDRILVTAAAFGEPPKALIDQLAPGGMMLIPVGDSSTSQQIVRVTKGENGEISRENILPVRFVPLVSGLPGES</sequence>
<comment type="catalytic activity">
    <reaction evidence="7">
        <text>[protein]-L-isoaspartate + S-adenosyl-L-methionine = [protein]-L-isoaspartate alpha-methyl ester + S-adenosyl-L-homocysteine</text>
        <dbReference type="Rhea" id="RHEA:12705"/>
        <dbReference type="Rhea" id="RHEA-COMP:12143"/>
        <dbReference type="Rhea" id="RHEA-COMP:12144"/>
        <dbReference type="ChEBI" id="CHEBI:57856"/>
        <dbReference type="ChEBI" id="CHEBI:59789"/>
        <dbReference type="ChEBI" id="CHEBI:90596"/>
        <dbReference type="ChEBI" id="CHEBI:90598"/>
        <dbReference type="EC" id="2.1.1.77"/>
    </reaction>
</comment>
<evidence type="ECO:0000256" key="4">
    <source>
        <dbReference type="ARBA" id="ARBA00022603"/>
    </source>
</evidence>
<dbReference type="InterPro" id="IPR029063">
    <property type="entry name" value="SAM-dependent_MTases_sf"/>
</dbReference>
<dbReference type="GO" id="GO:0030091">
    <property type="term" value="P:protein repair"/>
    <property type="evidence" value="ECO:0007669"/>
    <property type="project" value="UniProtKB-UniRule"/>
</dbReference>
<gene>
    <name evidence="7" type="primary">pcm</name>
    <name evidence="8" type="ORF">CVT23_09985</name>
</gene>
<evidence type="ECO:0000313" key="9">
    <source>
        <dbReference type="Proteomes" id="UP000229498"/>
    </source>
</evidence>
<evidence type="ECO:0000313" key="8">
    <source>
        <dbReference type="EMBL" id="PJK30079.1"/>
    </source>
</evidence>
<dbReference type="Pfam" id="PF01135">
    <property type="entry name" value="PCMT"/>
    <property type="match status" value="1"/>
</dbReference>
<reference evidence="8 9" key="1">
    <citation type="submission" date="2017-11" db="EMBL/GenBank/DDBJ databases">
        <title>Draft genome sequence of Rhizobiales bacterium SY3-13.</title>
        <authorList>
            <person name="Sun C."/>
        </authorList>
    </citation>
    <scope>NUCLEOTIDE SEQUENCE [LARGE SCALE GENOMIC DNA]</scope>
    <source>
        <strain evidence="8 9">SY3-13</strain>
    </source>
</reference>
<dbReference type="FunFam" id="3.40.50.150:FF:000010">
    <property type="entry name" value="Protein-L-isoaspartate O-methyltransferase"/>
    <property type="match status" value="1"/>
</dbReference>
<name>A0A2M9G2Y4_9PROT</name>
<evidence type="ECO:0000256" key="6">
    <source>
        <dbReference type="ARBA" id="ARBA00022691"/>
    </source>
</evidence>
<feature type="active site" evidence="7">
    <location>
        <position position="60"/>
    </location>
</feature>
<dbReference type="PROSITE" id="PS01279">
    <property type="entry name" value="PCMT"/>
    <property type="match status" value="1"/>
</dbReference>
<dbReference type="Gene3D" id="3.40.50.150">
    <property type="entry name" value="Vaccinia Virus protein VP39"/>
    <property type="match status" value="1"/>
</dbReference>
<dbReference type="CDD" id="cd02440">
    <property type="entry name" value="AdoMet_MTases"/>
    <property type="match status" value="1"/>
</dbReference>
<evidence type="ECO:0000256" key="3">
    <source>
        <dbReference type="ARBA" id="ARBA00022490"/>
    </source>
</evidence>
<protein>
    <recommendedName>
        <fullName evidence="7">Protein-L-isoaspartate O-methyltransferase</fullName>
        <ecNumber evidence="7">2.1.1.77</ecNumber>
    </recommendedName>
    <alternativeName>
        <fullName evidence="7">L-isoaspartyl protein carboxyl methyltransferase</fullName>
    </alternativeName>
    <alternativeName>
        <fullName evidence="7">Protein L-isoaspartyl methyltransferase</fullName>
    </alternativeName>
    <alternativeName>
        <fullName evidence="7">Protein-beta-aspartate methyltransferase</fullName>
        <shortName evidence="7">PIMT</shortName>
    </alternativeName>
</protein>
<organism evidence="8 9">
    <name type="scientific">Minwuia thermotolerans</name>
    <dbReference type="NCBI Taxonomy" id="2056226"/>
    <lineage>
        <taxon>Bacteria</taxon>
        <taxon>Pseudomonadati</taxon>
        <taxon>Pseudomonadota</taxon>
        <taxon>Alphaproteobacteria</taxon>
        <taxon>Minwuiales</taxon>
        <taxon>Minwuiaceae</taxon>
        <taxon>Minwuia</taxon>
    </lineage>
</organism>
<evidence type="ECO:0000256" key="1">
    <source>
        <dbReference type="ARBA" id="ARBA00004496"/>
    </source>
</evidence>
<dbReference type="HAMAP" id="MF_00090">
    <property type="entry name" value="PIMT"/>
    <property type="match status" value="1"/>
</dbReference>
<dbReference type="PANTHER" id="PTHR11579">
    <property type="entry name" value="PROTEIN-L-ISOASPARTATE O-METHYLTRANSFERASE"/>
    <property type="match status" value="1"/>
</dbReference>
<evidence type="ECO:0000256" key="2">
    <source>
        <dbReference type="ARBA" id="ARBA00005369"/>
    </source>
</evidence>
<dbReference type="EMBL" id="PHIG01000031">
    <property type="protein sequence ID" value="PJK30079.1"/>
    <property type="molecule type" value="Genomic_DNA"/>
</dbReference>
<dbReference type="SUPFAM" id="SSF53335">
    <property type="entry name" value="S-adenosyl-L-methionine-dependent methyltransferases"/>
    <property type="match status" value="1"/>
</dbReference>
<keyword evidence="5 7" id="KW-0808">Transferase</keyword>
<dbReference type="GO" id="GO:0004719">
    <property type="term" value="F:protein-L-isoaspartate (D-aspartate) O-methyltransferase activity"/>
    <property type="evidence" value="ECO:0007669"/>
    <property type="project" value="UniProtKB-UniRule"/>
</dbReference>
<dbReference type="AlphaFoldDB" id="A0A2M9G2Y4"/>
<dbReference type="RefSeq" id="WP_109793352.1">
    <property type="nucleotide sequence ID" value="NZ_PHIG01000031.1"/>
</dbReference>
<dbReference type="EC" id="2.1.1.77" evidence="7"/>
<comment type="subcellular location">
    <subcellularLocation>
        <location evidence="1 7">Cytoplasm</location>
    </subcellularLocation>
</comment>
<dbReference type="GO" id="GO:0005737">
    <property type="term" value="C:cytoplasm"/>
    <property type="evidence" value="ECO:0007669"/>
    <property type="project" value="UniProtKB-SubCell"/>
</dbReference>
<dbReference type="GO" id="GO:0032259">
    <property type="term" value="P:methylation"/>
    <property type="evidence" value="ECO:0007669"/>
    <property type="project" value="UniProtKB-KW"/>
</dbReference>